<dbReference type="RefSeq" id="WP_188042019.1">
    <property type="nucleotide sequence ID" value="NZ_JACVHF010000052.1"/>
</dbReference>
<reference evidence="1 2" key="1">
    <citation type="submission" date="2020-07" db="EMBL/GenBank/DDBJ databases">
        <title>Draft whole-genome sequence of Heliobacterium chlorum DSM 3682, type strain.</title>
        <authorList>
            <person name="Kyndt J.A."/>
            <person name="Meyer T.E."/>
            <person name="Imhoff J.F."/>
        </authorList>
    </citation>
    <scope>NUCLEOTIDE SEQUENCE [LARGE SCALE GENOMIC DNA]</scope>
    <source>
        <strain evidence="1 2">DSM 3682</strain>
    </source>
</reference>
<dbReference type="Proteomes" id="UP000617402">
    <property type="component" value="Unassembled WGS sequence"/>
</dbReference>
<accession>A0ABR7T872</accession>
<keyword evidence="2" id="KW-1185">Reference proteome</keyword>
<evidence type="ECO:0000313" key="1">
    <source>
        <dbReference type="EMBL" id="MBC9786600.1"/>
    </source>
</evidence>
<proteinExistence type="predicted"/>
<evidence type="ECO:0000313" key="2">
    <source>
        <dbReference type="Proteomes" id="UP000617402"/>
    </source>
</evidence>
<organism evidence="1 2">
    <name type="scientific">Heliobacterium chlorum</name>
    <dbReference type="NCBI Taxonomy" id="2698"/>
    <lineage>
        <taxon>Bacteria</taxon>
        <taxon>Bacillati</taxon>
        <taxon>Bacillota</taxon>
        <taxon>Clostridia</taxon>
        <taxon>Eubacteriales</taxon>
        <taxon>Heliobacteriaceae</taxon>
        <taxon>Heliobacterium</taxon>
    </lineage>
</organism>
<comment type="caution">
    <text evidence="1">The sequence shown here is derived from an EMBL/GenBank/DDBJ whole genome shotgun (WGS) entry which is preliminary data.</text>
</comment>
<dbReference type="EMBL" id="JACVHF010000052">
    <property type="protein sequence ID" value="MBC9786600.1"/>
    <property type="molecule type" value="Genomic_DNA"/>
</dbReference>
<protein>
    <submittedName>
        <fullName evidence="1">Uncharacterized protein</fullName>
    </submittedName>
</protein>
<name>A0ABR7T872_HELCL</name>
<gene>
    <name evidence="1" type="ORF">H1S01_19330</name>
</gene>
<sequence>MKLNKFVFLILLVIILPVGCTENKGTEFESIQQSIVANSKNETNNNTLLTNNLIQKINNEFDVSNKESGTYKEREQHWKNGLSLFCKFLTTDEAIDFDDKKLESTFSRQIRRINIAPMLSLYSVSAPSSLGQLGEYWWCIKDGKEAELINEGCAEIVEDVKTIKKSDKLYLILIGHSKLYSPMPVFLGVWSKDKNKWIPVKQTSDNLYSSSNYTFDLTENYIYIRKNGYLGSLKIGFDFENIIINQEDHSDYTSFSLSNSGLLMFKHN</sequence>